<organism evidence="3">
    <name type="scientific">Tanacetum cinerariifolium</name>
    <name type="common">Dalmatian daisy</name>
    <name type="synonym">Chrysanthemum cinerariifolium</name>
    <dbReference type="NCBI Taxonomy" id="118510"/>
    <lineage>
        <taxon>Eukaryota</taxon>
        <taxon>Viridiplantae</taxon>
        <taxon>Streptophyta</taxon>
        <taxon>Embryophyta</taxon>
        <taxon>Tracheophyta</taxon>
        <taxon>Spermatophyta</taxon>
        <taxon>Magnoliopsida</taxon>
        <taxon>eudicotyledons</taxon>
        <taxon>Gunneridae</taxon>
        <taxon>Pentapetalae</taxon>
        <taxon>asterids</taxon>
        <taxon>campanulids</taxon>
        <taxon>Asterales</taxon>
        <taxon>Asteraceae</taxon>
        <taxon>Asteroideae</taxon>
        <taxon>Anthemideae</taxon>
        <taxon>Anthemidinae</taxon>
        <taxon>Tanacetum</taxon>
    </lineage>
</organism>
<gene>
    <name evidence="3" type="ORF">Tci_619549</name>
</gene>
<feature type="region of interest" description="Disordered" evidence="2">
    <location>
        <begin position="375"/>
        <end position="414"/>
    </location>
</feature>
<reference evidence="3" key="1">
    <citation type="journal article" date="2019" name="Sci. Rep.">
        <title>Draft genome of Tanacetum cinerariifolium, the natural source of mosquito coil.</title>
        <authorList>
            <person name="Yamashiro T."/>
            <person name="Shiraishi A."/>
            <person name="Satake H."/>
            <person name="Nakayama K."/>
        </authorList>
    </citation>
    <scope>NUCLEOTIDE SEQUENCE</scope>
</reference>
<feature type="compositionally biased region" description="Polar residues" evidence="2">
    <location>
        <begin position="78"/>
        <end position="104"/>
    </location>
</feature>
<protein>
    <submittedName>
        <fullName evidence="3">Uncharacterized protein</fullName>
    </submittedName>
</protein>
<feature type="coiled-coil region" evidence="1">
    <location>
        <begin position="194"/>
        <end position="239"/>
    </location>
</feature>
<comment type="caution">
    <text evidence="3">The sequence shown here is derived from an EMBL/GenBank/DDBJ whole genome shotgun (WGS) entry which is preliminary data.</text>
</comment>
<feature type="compositionally biased region" description="Polar residues" evidence="2">
    <location>
        <begin position="380"/>
        <end position="393"/>
    </location>
</feature>
<sequence>AKFSKAAVTVNTARPVNTAHPKTTMSAAKPRFIQTFLDKQLDGLPTHKEKYDVSFHTKKVFANMKRIGNGFSGKETSLFPTMVGPNQVQMGEGSAQPTDTQHTPTFDMPPSKPKKIQKPRQPKRKTTKATSNEPSFQGTSSSDGARRQDTMGGTSAHTRYERVSKMSIDSPLAGVNTRQNDKDRLKHIELMKICTALQKKVLDLKDELKRTKAAQQTKINGLERRVKKLEKKHRSRTHKLKRLYKVGLTTRVIRSSDDEALDKEDTSKHGRIDEIDANEDIALVCIHDDVSTQDNIVQDEGIKDVGEKEVVEVVTISNIIIDVVVDAAQVTTAIADIPVSAAETIVTIAPTITVESTKINVEVTQASKRKRVMIQEPEETTTTKIASSQQPQVQDKGKRKAKLIEEPVKLKKKD</sequence>
<feature type="compositionally biased region" description="Basic and acidic residues" evidence="2">
    <location>
        <begin position="402"/>
        <end position="414"/>
    </location>
</feature>
<keyword evidence="1" id="KW-0175">Coiled coil</keyword>
<dbReference type="AlphaFoldDB" id="A0A699JQQ4"/>
<proteinExistence type="predicted"/>
<evidence type="ECO:0000313" key="3">
    <source>
        <dbReference type="EMBL" id="GFA47577.1"/>
    </source>
</evidence>
<dbReference type="EMBL" id="BKCJ010430659">
    <property type="protein sequence ID" value="GFA47577.1"/>
    <property type="molecule type" value="Genomic_DNA"/>
</dbReference>
<evidence type="ECO:0000256" key="2">
    <source>
        <dbReference type="SAM" id="MobiDB-lite"/>
    </source>
</evidence>
<name>A0A699JQQ4_TANCI</name>
<feature type="compositionally biased region" description="Basic residues" evidence="2">
    <location>
        <begin position="112"/>
        <end position="127"/>
    </location>
</feature>
<evidence type="ECO:0000256" key="1">
    <source>
        <dbReference type="SAM" id="Coils"/>
    </source>
</evidence>
<feature type="non-terminal residue" evidence="3">
    <location>
        <position position="1"/>
    </location>
</feature>
<feature type="compositionally biased region" description="Polar residues" evidence="2">
    <location>
        <begin position="128"/>
        <end position="143"/>
    </location>
</feature>
<feature type="non-terminal residue" evidence="3">
    <location>
        <position position="414"/>
    </location>
</feature>
<feature type="region of interest" description="Disordered" evidence="2">
    <location>
        <begin position="78"/>
        <end position="177"/>
    </location>
</feature>
<accession>A0A699JQQ4</accession>